<evidence type="ECO:0000256" key="3">
    <source>
        <dbReference type="ARBA" id="ARBA00022475"/>
    </source>
</evidence>
<evidence type="ECO:0000256" key="2">
    <source>
        <dbReference type="ARBA" id="ARBA00022448"/>
    </source>
</evidence>
<comment type="similarity">
    <text evidence="7">Belongs to the binding-protein-dependent transport system permease family.</text>
</comment>
<reference evidence="9 12" key="3">
    <citation type="submission" date="2020-10" db="EMBL/GenBank/DDBJ databases">
        <title>Ca. Dormibacterota MAGs.</title>
        <authorList>
            <person name="Montgomery K."/>
        </authorList>
    </citation>
    <scope>NUCLEOTIDE SEQUENCE [LARGE SCALE GENOMIC DNA]</scope>
    <source>
        <strain evidence="9">SC8812_S17_18</strain>
    </source>
</reference>
<dbReference type="PANTHER" id="PTHR43744">
    <property type="entry name" value="ABC TRANSPORTER PERMEASE PROTEIN MG189-RELATED-RELATED"/>
    <property type="match status" value="1"/>
</dbReference>
<evidence type="ECO:0000313" key="9">
    <source>
        <dbReference type="EMBL" id="MBJ7593520.1"/>
    </source>
</evidence>
<keyword evidence="4 7" id="KW-0812">Transmembrane</keyword>
<protein>
    <submittedName>
        <fullName evidence="9">Carbohydrate ABC transporter permease</fullName>
    </submittedName>
    <submittedName>
        <fullName evidence="10">Sugar ABC transporter permease</fullName>
    </submittedName>
</protein>
<dbReference type="SUPFAM" id="SSF161098">
    <property type="entry name" value="MetI-like"/>
    <property type="match status" value="1"/>
</dbReference>
<evidence type="ECO:0000313" key="11">
    <source>
        <dbReference type="Proteomes" id="UP000248724"/>
    </source>
</evidence>
<dbReference type="InterPro" id="IPR035906">
    <property type="entry name" value="MetI-like_sf"/>
</dbReference>
<feature type="transmembrane region" description="Helical" evidence="7">
    <location>
        <begin position="152"/>
        <end position="176"/>
    </location>
</feature>
<sequence>MTALATPADAAGRPRNARLRRLFGHSVFNVVLVIIALFWLVPTVGLLVTSFRPPQDYFASGWWHALTTPLSLTLSNYSHILQNGNIPDALLTTALITVSSTILVVLIASLTGYAMVFLDWRGRDVVFVLVVALMVVPLQMALIPVSSLYRSVGLFATLPGVVLFHVAFGLPFAIFLMRNFYTGIPKDLLEAARIDGANEWMMFRRIVLPLGKPALASLAIFQFLWVWNDLLVSLSFLASNPHQPITVAIFSQLRQFGANIDVISTASFVSMIIPLAVFFAFQRYFVRGVLAGAVK</sequence>
<evidence type="ECO:0000313" key="12">
    <source>
        <dbReference type="Proteomes" id="UP000606991"/>
    </source>
</evidence>
<evidence type="ECO:0000259" key="8">
    <source>
        <dbReference type="PROSITE" id="PS50928"/>
    </source>
</evidence>
<accession>A0A934K0B6</accession>
<dbReference type="Gene3D" id="1.10.3720.10">
    <property type="entry name" value="MetI-like"/>
    <property type="match status" value="1"/>
</dbReference>
<feature type="transmembrane region" description="Helical" evidence="7">
    <location>
        <begin position="94"/>
        <end position="118"/>
    </location>
</feature>
<evidence type="ECO:0000256" key="1">
    <source>
        <dbReference type="ARBA" id="ARBA00004651"/>
    </source>
</evidence>
<dbReference type="PROSITE" id="PS50928">
    <property type="entry name" value="ABC_TM1"/>
    <property type="match status" value="1"/>
</dbReference>
<dbReference type="Proteomes" id="UP000606991">
    <property type="component" value="Unassembled WGS sequence"/>
</dbReference>
<keyword evidence="5 7" id="KW-1133">Transmembrane helix</keyword>
<evidence type="ECO:0000256" key="7">
    <source>
        <dbReference type="RuleBase" id="RU363032"/>
    </source>
</evidence>
<dbReference type="AlphaFoldDB" id="A0A2W5Z2Q3"/>
<keyword evidence="3" id="KW-1003">Cell membrane</keyword>
<reference evidence="10" key="2">
    <citation type="submission" date="2018-05" db="EMBL/GenBank/DDBJ databases">
        <authorList>
            <person name="Ferrari B."/>
        </authorList>
    </citation>
    <scope>NUCLEOTIDE SEQUENCE</scope>
    <source>
        <strain evidence="10">RRmetagenome_bin12</strain>
    </source>
</reference>
<organism evidence="10 11">
    <name type="scientific">Candidatus Aeolococcus gillhamiae</name>
    <dbReference type="NCBI Taxonomy" id="3127015"/>
    <lineage>
        <taxon>Bacteria</taxon>
        <taxon>Bacillati</taxon>
        <taxon>Candidatus Dormiibacterota</taxon>
        <taxon>Candidatus Dormibacteria</taxon>
        <taxon>Candidatus Aeolococcales</taxon>
        <taxon>Candidatus Aeolococcaceae</taxon>
        <taxon>Candidatus Aeolococcus</taxon>
    </lineage>
</organism>
<feature type="transmembrane region" description="Helical" evidence="7">
    <location>
        <begin position="125"/>
        <end position="146"/>
    </location>
</feature>
<feature type="transmembrane region" description="Helical" evidence="7">
    <location>
        <begin position="262"/>
        <end position="281"/>
    </location>
</feature>
<gene>
    <name evidence="10" type="ORF">DLM65_12950</name>
    <name evidence="9" type="ORF">JF886_01445</name>
</gene>
<dbReference type="GO" id="GO:0005886">
    <property type="term" value="C:plasma membrane"/>
    <property type="evidence" value="ECO:0007669"/>
    <property type="project" value="UniProtKB-SubCell"/>
</dbReference>
<evidence type="ECO:0000256" key="4">
    <source>
        <dbReference type="ARBA" id="ARBA00022692"/>
    </source>
</evidence>
<comment type="subcellular location">
    <subcellularLocation>
        <location evidence="1 7">Cell membrane</location>
        <topology evidence="1 7">Multi-pass membrane protein</topology>
    </subcellularLocation>
</comment>
<feature type="transmembrane region" description="Helical" evidence="7">
    <location>
        <begin position="22"/>
        <end position="41"/>
    </location>
</feature>
<feature type="transmembrane region" description="Helical" evidence="7">
    <location>
        <begin position="206"/>
        <end position="227"/>
    </location>
</feature>
<dbReference type="CDD" id="cd06261">
    <property type="entry name" value="TM_PBP2"/>
    <property type="match status" value="1"/>
</dbReference>
<dbReference type="Pfam" id="PF00528">
    <property type="entry name" value="BPD_transp_1"/>
    <property type="match status" value="1"/>
</dbReference>
<evidence type="ECO:0000313" key="10">
    <source>
        <dbReference type="EMBL" id="PZR78417.1"/>
    </source>
</evidence>
<dbReference type="PANTHER" id="PTHR43744:SF4">
    <property type="entry name" value="OSMOPROTECTIVE COMPOUNDS UPTAKE PERMEASE PROTEIN GGTD"/>
    <property type="match status" value="1"/>
</dbReference>
<feature type="domain" description="ABC transmembrane type-1" evidence="8">
    <location>
        <begin position="90"/>
        <end position="281"/>
    </location>
</feature>
<proteinExistence type="inferred from homology"/>
<dbReference type="EMBL" id="QHBU01000257">
    <property type="protein sequence ID" value="PZR78417.1"/>
    <property type="molecule type" value="Genomic_DNA"/>
</dbReference>
<comment type="caution">
    <text evidence="10">The sequence shown here is derived from an EMBL/GenBank/DDBJ whole genome shotgun (WGS) entry which is preliminary data.</text>
</comment>
<dbReference type="InterPro" id="IPR000515">
    <property type="entry name" value="MetI-like"/>
</dbReference>
<keyword evidence="2 7" id="KW-0813">Transport</keyword>
<dbReference type="EMBL" id="JAEKNS010000022">
    <property type="protein sequence ID" value="MBJ7593520.1"/>
    <property type="molecule type" value="Genomic_DNA"/>
</dbReference>
<dbReference type="RefSeq" id="WP_337308876.1">
    <property type="nucleotide sequence ID" value="NZ_JAEKNS010000022.1"/>
</dbReference>
<accession>A0A2W5Z2Q3</accession>
<evidence type="ECO:0000256" key="6">
    <source>
        <dbReference type="ARBA" id="ARBA00023136"/>
    </source>
</evidence>
<reference evidence="10 11" key="1">
    <citation type="journal article" date="2017" name="Nature">
        <title>Atmospheric trace gases support primary production in Antarctic desert surface soil.</title>
        <authorList>
            <person name="Ji M."/>
            <person name="Greening C."/>
            <person name="Vanwonterghem I."/>
            <person name="Carere C.R."/>
            <person name="Bay S.K."/>
            <person name="Steen J.A."/>
            <person name="Montgomery K."/>
            <person name="Lines T."/>
            <person name="Beardall J."/>
            <person name="van Dorst J."/>
            <person name="Snape I."/>
            <person name="Stott M.B."/>
            <person name="Hugenholtz P."/>
            <person name="Ferrari B.C."/>
        </authorList>
    </citation>
    <scope>NUCLEOTIDE SEQUENCE [LARGE SCALE GENOMIC DNA]</scope>
    <source>
        <strain evidence="10">RRmetagenome_bin12</strain>
    </source>
</reference>
<evidence type="ECO:0000256" key="5">
    <source>
        <dbReference type="ARBA" id="ARBA00022989"/>
    </source>
</evidence>
<name>A0A2W5Z2Q3_9BACT</name>
<dbReference type="GO" id="GO:0055085">
    <property type="term" value="P:transmembrane transport"/>
    <property type="evidence" value="ECO:0007669"/>
    <property type="project" value="InterPro"/>
</dbReference>
<dbReference type="Proteomes" id="UP000248724">
    <property type="component" value="Unassembled WGS sequence"/>
</dbReference>
<keyword evidence="6 7" id="KW-0472">Membrane</keyword>